<dbReference type="AlphaFoldDB" id="A0ABD5S2X0"/>
<proteinExistence type="predicted"/>
<keyword evidence="2" id="KW-0560">Oxidoreductase</keyword>
<dbReference type="Gene3D" id="1.20.140.10">
    <property type="entry name" value="Butyryl-CoA Dehydrogenase, subunit A, domain 3"/>
    <property type="match status" value="1"/>
</dbReference>
<dbReference type="EMBL" id="JBHSWU010000843">
    <property type="protein sequence ID" value="MFC6726024.1"/>
    <property type="molecule type" value="Genomic_DNA"/>
</dbReference>
<accession>A0ABD5S2X0</accession>
<gene>
    <name evidence="4" type="ORF">ACFQE1_16970</name>
</gene>
<dbReference type="SUPFAM" id="SSF47203">
    <property type="entry name" value="Acyl-CoA dehydrogenase C-terminal domain-like"/>
    <property type="match status" value="1"/>
</dbReference>
<dbReference type="InterPro" id="IPR050741">
    <property type="entry name" value="Acyl-CoA_dehydrogenase"/>
</dbReference>
<dbReference type="Proteomes" id="UP001596328">
    <property type="component" value="Unassembled WGS sequence"/>
</dbReference>
<sequence length="75" mass="8023">AEKAAGPAGASDWSAMAKAKATETAVRCAETGVRLHGGRGVLDGRRISRLYRDAPLPTIYEGANAIQRDLIYRHS</sequence>
<comment type="caution">
    <text evidence="4">The sequence shown here is derived from an EMBL/GenBank/DDBJ whole genome shotgun (WGS) entry which is preliminary data.</text>
</comment>
<dbReference type="PANTHER" id="PTHR48083">
    <property type="entry name" value="MEDIUM-CHAIN SPECIFIC ACYL-COA DEHYDROGENASE, MITOCHONDRIAL-RELATED"/>
    <property type="match status" value="1"/>
</dbReference>
<protein>
    <submittedName>
        <fullName evidence="4">Acyl-CoA dehydrogenase family protein</fullName>
    </submittedName>
</protein>
<feature type="non-terminal residue" evidence="4">
    <location>
        <position position="1"/>
    </location>
</feature>
<evidence type="ECO:0000256" key="1">
    <source>
        <dbReference type="ARBA" id="ARBA00022630"/>
    </source>
</evidence>
<evidence type="ECO:0000259" key="3">
    <source>
        <dbReference type="Pfam" id="PF00441"/>
    </source>
</evidence>
<evidence type="ECO:0000256" key="2">
    <source>
        <dbReference type="ARBA" id="ARBA00023002"/>
    </source>
</evidence>
<dbReference type="GO" id="GO:0016491">
    <property type="term" value="F:oxidoreductase activity"/>
    <property type="evidence" value="ECO:0007669"/>
    <property type="project" value="UniProtKB-KW"/>
</dbReference>
<name>A0ABD5S2X0_9EURY</name>
<evidence type="ECO:0000313" key="5">
    <source>
        <dbReference type="Proteomes" id="UP001596328"/>
    </source>
</evidence>
<dbReference type="Pfam" id="PF00441">
    <property type="entry name" value="Acyl-CoA_dh_1"/>
    <property type="match status" value="1"/>
</dbReference>
<dbReference type="PANTHER" id="PTHR48083:SF2">
    <property type="entry name" value="MEDIUM-CHAIN SPECIFIC ACYL-COA DEHYDROGENASE, MITOCHONDRIAL"/>
    <property type="match status" value="1"/>
</dbReference>
<dbReference type="InterPro" id="IPR009075">
    <property type="entry name" value="AcylCo_DH/oxidase_C"/>
</dbReference>
<reference evidence="4 5" key="1">
    <citation type="journal article" date="2019" name="Int. J. Syst. Evol. Microbiol.">
        <title>The Global Catalogue of Microorganisms (GCM) 10K type strain sequencing project: providing services to taxonomists for standard genome sequencing and annotation.</title>
        <authorList>
            <consortium name="The Broad Institute Genomics Platform"/>
            <consortium name="The Broad Institute Genome Sequencing Center for Infectious Disease"/>
            <person name="Wu L."/>
            <person name="Ma J."/>
        </authorList>
    </citation>
    <scope>NUCLEOTIDE SEQUENCE [LARGE SCALE GENOMIC DNA]</scope>
    <source>
        <strain evidence="4 5">NBRC 111368</strain>
    </source>
</reference>
<feature type="domain" description="Acyl-CoA dehydrogenase/oxidase C-terminal" evidence="3">
    <location>
        <begin position="12"/>
        <end position="74"/>
    </location>
</feature>
<evidence type="ECO:0000313" key="4">
    <source>
        <dbReference type="EMBL" id="MFC6726024.1"/>
    </source>
</evidence>
<keyword evidence="5" id="KW-1185">Reference proteome</keyword>
<keyword evidence="1" id="KW-0285">Flavoprotein</keyword>
<dbReference type="InterPro" id="IPR036250">
    <property type="entry name" value="AcylCo_DH-like_C"/>
</dbReference>
<organism evidence="4 5">
    <name type="scientific">Halobium palmae</name>
    <dbReference type="NCBI Taxonomy" id="1776492"/>
    <lineage>
        <taxon>Archaea</taxon>
        <taxon>Methanobacteriati</taxon>
        <taxon>Methanobacteriota</taxon>
        <taxon>Stenosarchaea group</taxon>
        <taxon>Halobacteria</taxon>
        <taxon>Halobacteriales</taxon>
        <taxon>Haloferacaceae</taxon>
        <taxon>Halobium</taxon>
    </lineage>
</organism>